<sequence length="548" mass="57789">MELRTGDGERPGRIFLPGSEEAIAIYAGNELVWAKYRTSNVVVPRSGIVVRAYMPSIYTQSSALISVPQAPLKIIAYAPTVSGDLAYNVTVPRSSLIVRAYTPTIRADRAVDTAAPRAGLIVSAFNPTVLDAIAVNVAVPFSLVNIAARVPSIDTKRAVDIQPPRANVILTASTPTISADRKVNVDPIRASIVVRAYAPTIEINDRVNIDAPRSNVVITAYPPTVVAQRAVDVAVPRANVSIFAQAPAVIGGIGAFIDAPRAALNIVAYPPTVTIVSLVKQQINKVGRFSFSNSAAIPVTGWASDATNPAVLVSDSILDVVGNGVGTVKAFVRMGRNSTSGVPTARLVINGVTVDSVDVNPSSAQFGNTDPLRGRPCLLQWTGTLNAGDDIRLDGIRTVSTTGYVNDGSTITVEPGNTVKTIQRMYKNTSAFSCPNSRSLVTGWTLDAKYSGGSIVSDRLNTTLTGVGTARAYVVGTSNNSPAEVWLVMDGVDIGMITIPGSDQTGYWIEVPNVTFTGANVLSIETRRTNSASTRSLENDSIVVEALV</sequence>
<gene>
    <name evidence="1" type="primary">39</name>
    <name evidence="1" type="ORF">PBI_KAMPE_39</name>
</gene>
<organism evidence="1 2">
    <name type="scientific">Gordonia phage Kampe</name>
    <dbReference type="NCBI Taxonomy" id="1838069"/>
    <lineage>
        <taxon>Viruses</taxon>
        <taxon>Duplodnaviria</taxon>
        <taxon>Heunggongvirae</taxon>
        <taxon>Uroviricota</taxon>
        <taxon>Caudoviricetes</taxon>
        <taxon>Orchidvirus</taxon>
        <taxon>Orchidvirus orchid</taxon>
    </lineage>
</organism>
<dbReference type="Proteomes" id="UP000230925">
    <property type="component" value="Segment"/>
</dbReference>
<evidence type="ECO:0000313" key="1">
    <source>
        <dbReference type="EMBL" id="ANA87500.1"/>
    </source>
</evidence>
<dbReference type="EMBL" id="KU998254">
    <property type="protein sequence ID" value="ANA87500.1"/>
    <property type="molecule type" value="Genomic_DNA"/>
</dbReference>
<protein>
    <submittedName>
        <fullName evidence="1">Minor tail protein</fullName>
    </submittedName>
</protein>
<reference evidence="1 2" key="1">
    <citation type="submission" date="2016-03" db="EMBL/GenBank/DDBJ databases">
        <authorList>
            <person name="Montgomery M.T."/>
            <person name="Guerrero C.A."/>
            <person name="Mavrich T.N."/>
            <person name="Pope W.H."/>
            <person name="Garlena R.A."/>
            <person name="Russell D.A."/>
            <person name="Jacobs-Sera D."/>
            <person name="Hendrix R.W."/>
            <person name="Hatfull G.F."/>
        </authorList>
    </citation>
    <scope>NUCLEOTIDE SEQUENCE [LARGE SCALE GENOMIC DNA]</scope>
</reference>
<accession>A0A160DH57</accession>
<evidence type="ECO:0000313" key="2">
    <source>
        <dbReference type="Proteomes" id="UP000230925"/>
    </source>
</evidence>
<proteinExistence type="predicted"/>
<name>A0A160DH57_9CAUD</name>